<dbReference type="SUPFAM" id="SSF88713">
    <property type="entry name" value="Glycoside hydrolase/deacetylase"/>
    <property type="match status" value="1"/>
</dbReference>
<dbReference type="PANTHER" id="PTHR43123:SF4">
    <property type="entry name" value="POLYSACCHARIDE DEACETYLASE"/>
    <property type="match status" value="1"/>
</dbReference>
<evidence type="ECO:0000313" key="2">
    <source>
        <dbReference type="Proteomes" id="UP001501671"/>
    </source>
</evidence>
<gene>
    <name evidence="1" type="ORF">GCM10023144_31640</name>
</gene>
<accession>A0ABP8HBV9</accession>
<dbReference type="CDD" id="cd10979">
    <property type="entry name" value="CE4_PuuE_like"/>
    <property type="match status" value="1"/>
</dbReference>
<dbReference type="EMBL" id="BAABFO010000016">
    <property type="protein sequence ID" value="GAA4336796.1"/>
    <property type="molecule type" value="Genomic_DNA"/>
</dbReference>
<evidence type="ECO:0000313" key="1">
    <source>
        <dbReference type="EMBL" id="GAA4336796.1"/>
    </source>
</evidence>
<sequence length="300" mass="34057">MLLLPHHNRYPYSSINARSDYSWPEGKRLAFYIGLNIEHFAFGAGLTHTPTVPIPAPDQRSFSWTDYGNRVGVFRLFDLFDSLGLPASHLINTTLFDYAPDIVAGINRRGDEIIGHGRTNAERHGYMWEADEARFLAEVRDAIAEKAGQDVRGWMAPWMSVSHVTPDLLDEAGFKFLMDWPADDQPVWMKTRKGRIMSVPYPLELNDSPQMLVRASTPSEFEQMIIDQFEEMLAQSERQPLVCGLALHAMVVGQPYRLRALRRALRHIVDHPQRDRVWFTRPGAIYDHCVALPAGTVTGG</sequence>
<proteinExistence type="predicted"/>
<comment type="caution">
    <text evidence="1">The sequence shown here is derived from an EMBL/GenBank/DDBJ whole genome shotgun (WGS) entry which is preliminary data.</text>
</comment>
<dbReference type="PANTHER" id="PTHR43123">
    <property type="entry name" value="POLYSACCHARIDE DEACETYLASE-RELATED"/>
    <property type="match status" value="1"/>
</dbReference>
<name>A0ABP8HBV9_9BURK</name>
<dbReference type="Gene3D" id="3.20.20.370">
    <property type="entry name" value="Glycoside hydrolase/deacetylase"/>
    <property type="match status" value="1"/>
</dbReference>
<dbReference type="RefSeq" id="WP_345250836.1">
    <property type="nucleotide sequence ID" value="NZ_BAABFO010000016.1"/>
</dbReference>
<organism evidence="1 2">
    <name type="scientific">Pigmentiphaga soli</name>
    <dbReference type="NCBI Taxonomy" id="1007095"/>
    <lineage>
        <taxon>Bacteria</taxon>
        <taxon>Pseudomonadati</taxon>
        <taxon>Pseudomonadota</taxon>
        <taxon>Betaproteobacteria</taxon>
        <taxon>Burkholderiales</taxon>
        <taxon>Alcaligenaceae</taxon>
        <taxon>Pigmentiphaga</taxon>
    </lineage>
</organism>
<dbReference type="Proteomes" id="UP001501671">
    <property type="component" value="Unassembled WGS sequence"/>
</dbReference>
<dbReference type="InterPro" id="IPR011330">
    <property type="entry name" value="Glyco_hydro/deAcase_b/a-brl"/>
</dbReference>
<protein>
    <submittedName>
        <fullName evidence="1">Polysaccharide deacetylase family protein</fullName>
    </submittedName>
</protein>
<reference evidence="2" key="1">
    <citation type="journal article" date="2019" name="Int. J. Syst. Evol. Microbiol.">
        <title>The Global Catalogue of Microorganisms (GCM) 10K type strain sequencing project: providing services to taxonomists for standard genome sequencing and annotation.</title>
        <authorList>
            <consortium name="The Broad Institute Genomics Platform"/>
            <consortium name="The Broad Institute Genome Sequencing Center for Infectious Disease"/>
            <person name="Wu L."/>
            <person name="Ma J."/>
        </authorList>
    </citation>
    <scope>NUCLEOTIDE SEQUENCE [LARGE SCALE GENOMIC DNA]</scope>
    <source>
        <strain evidence="2">JCM 17666</strain>
    </source>
</reference>
<keyword evidence="2" id="KW-1185">Reference proteome</keyword>